<evidence type="ECO:0000256" key="1">
    <source>
        <dbReference type="SAM" id="Phobius"/>
    </source>
</evidence>
<evidence type="ECO:0000313" key="3">
    <source>
        <dbReference type="EMBL" id="KUJ11185.1"/>
    </source>
</evidence>
<gene>
    <name evidence="3" type="ORF">LY89DRAFT_556551</name>
</gene>
<keyword evidence="1" id="KW-1133">Transmembrane helix</keyword>
<keyword evidence="4" id="KW-1185">Reference proteome</keyword>
<feature type="transmembrane region" description="Helical" evidence="1">
    <location>
        <begin position="34"/>
        <end position="57"/>
    </location>
</feature>
<name>A0A194WTA2_MOLSC</name>
<proteinExistence type="predicted"/>
<feature type="transmembrane region" description="Helical" evidence="1">
    <location>
        <begin position="181"/>
        <end position="200"/>
    </location>
</feature>
<accession>A0A194WTA2</accession>
<protein>
    <recommendedName>
        <fullName evidence="2">DUF7703 domain-containing protein</fullName>
    </recommendedName>
</protein>
<feature type="non-terminal residue" evidence="3">
    <location>
        <position position="1"/>
    </location>
</feature>
<dbReference type="InterPro" id="IPR056120">
    <property type="entry name" value="DUF7703"/>
</dbReference>
<dbReference type="OrthoDB" id="405906at2759"/>
<feature type="transmembrane region" description="Helical" evidence="1">
    <location>
        <begin position="6"/>
        <end position="27"/>
    </location>
</feature>
<feature type="non-terminal residue" evidence="3">
    <location>
        <position position="238"/>
    </location>
</feature>
<dbReference type="GeneID" id="28818103"/>
<feature type="transmembrane region" description="Helical" evidence="1">
    <location>
        <begin position="143"/>
        <end position="161"/>
    </location>
</feature>
<dbReference type="EMBL" id="KQ947427">
    <property type="protein sequence ID" value="KUJ11185.1"/>
    <property type="molecule type" value="Genomic_DNA"/>
</dbReference>
<dbReference type="KEGG" id="psco:LY89DRAFT_556551"/>
<feature type="transmembrane region" description="Helical" evidence="1">
    <location>
        <begin position="63"/>
        <end position="89"/>
    </location>
</feature>
<dbReference type="PANTHER" id="PTHR37013:SF3">
    <property type="entry name" value="INTEGRAL MEMBRANE PROTEIN (AFU_ORTHOLOGUE AFUA_1G05950)"/>
    <property type="match status" value="1"/>
</dbReference>
<dbReference type="Pfam" id="PF24802">
    <property type="entry name" value="DUF7703"/>
    <property type="match status" value="1"/>
</dbReference>
<dbReference type="Proteomes" id="UP000070700">
    <property type="component" value="Unassembled WGS sequence"/>
</dbReference>
<evidence type="ECO:0000313" key="4">
    <source>
        <dbReference type="Proteomes" id="UP000070700"/>
    </source>
</evidence>
<dbReference type="AlphaFoldDB" id="A0A194WTA2"/>
<keyword evidence="1" id="KW-0812">Transmembrane</keyword>
<dbReference type="InParanoid" id="A0A194WTA2"/>
<dbReference type="RefSeq" id="XP_018065540.1">
    <property type="nucleotide sequence ID" value="XM_018208377.1"/>
</dbReference>
<feature type="transmembrane region" description="Helical" evidence="1">
    <location>
        <begin position="101"/>
        <end position="123"/>
    </location>
</feature>
<evidence type="ECO:0000259" key="2">
    <source>
        <dbReference type="Pfam" id="PF24802"/>
    </source>
</evidence>
<feature type="domain" description="DUF7703" evidence="2">
    <location>
        <begin position="3"/>
        <end position="236"/>
    </location>
</feature>
<reference evidence="3 4" key="1">
    <citation type="submission" date="2015-10" db="EMBL/GenBank/DDBJ databases">
        <title>Full genome of DAOMC 229536 Phialocephala scopiformis, a fungal endophyte of spruce producing the potent anti-insectan compound rugulosin.</title>
        <authorList>
            <consortium name="DOE Joint Genome Institute"/>
            <person name="Walker A.K."/>
            <person name="Frasz S.L."/>
            <person name="Seifert K.A."/>
            <person name="Miller J.D."/>
            <person name="Mondo S.J."/>
            <person name="Labutti K."/>
            <person name="Lipzen A."/>
            <person name="Dockter R."/>
            <person name="Kennedy M."/>
            <person name="Grigoriev I.V."/>
            <person name="Spatafora J.W."/>
        </authorList>
    </citation>
    <scope>NUCLEOTIDE SEQUENCE [LARGE SCALE GENOMIC DNA]</scope>
    <source>
        <strain evidence="3 4">CBS 120377</strain>
    </source>
</reference>
<organism evidence="3 4">
    <name type="scientific">Mollisia scopiformis</name>
    <name type="common">Conifer needle endophyte fungus</name>
    <name type="synonym">Phialocephala scopiformis</name>
    <dbReference type="NCBI Taxonomy" id="149040"/>
    <lineage>
        <taxon>Eukaryota</taxon>
        <taxon>Fungi</taxon>
        <taxon>Dikarya</taxon>
        <taxon>Ascomycota</taxon>
        <taxon>Pezizomycotina</taxon>
        <taxon>Leotiomycetes</taxon>
        <taxon>Helotiales</taxon>
        <taxon>Mollisiaceae</taxon>
        <taxon>Mollisia</taxon>
    </lineage>
</organism>
<keyword evidence="1" id="KW-0472">Membrane</keyword>
<sequence>ILMTMVAFSAIALYNVLELNVIIFATFRCRKGLYFWSFIVATWGIVPHTVGFIFKFFAVTSVWWAPLVLVSVGWFAMVSGQSVVLYSRLHLVVRNYERIRWVLYMIIFNAVVLGIPDMILAFFTNRPNAQASVVNAFTIFDKVQVSIFFVQECIISGLYIYETVRLLRPAEDIGRNPLRKLLVHLILVNVLVLIFDATLLGTEYSGNWEIQTTYKPAIYSIKLKIEFSVLNRLVSIVK</sequence>
<dbReference type="PANTHER" id="PTHR37013">
    <property type="entry name" value="INTEGRAL MEMBRANE PROTEIN (AFU_ORTHOLOGUE AFUA_1G05950)-RELATED"/>
    <property type="match status" value="1"/>
</dbReference>